<sequence>MIHYTIYNSFKNLPEGWNTCVEHDVFLQSHYLQALEEAPPNNIQLFYIGVFKDDTLVGMAVIQRVQLYLKDMFRQTKVSCIKSWFQDVVSKVLKGNVLVVGNLTHTGQHGLFFQKENISQTEFFETIFSALSAIKATIKSNQNKTIRMIVLKDYFKNDPIHDNKNTFDSDKLHQVFVQPNMILRVTPEWSTIEDYTTSLNKKYRDRYKRARKKLNSIIALELSLDDIKRHNSELHQFYMNVSTNAKFNTFLLPENHFYSLKLQLKENFKVYGYYLKDELVGFYTLILNNKALETYFLGYDSEHQYPNQLYLNMLYDMLKFGIENKFESVVYARTAMEIKSSVGAKAEPMVIYLKHTNSFLNAILKQVFKLMNPKQDWKERHPFKSQNPKELQL</sequence>
<dbReference type="SUPFAM" id="SSF55729">
    <property type="entry name" value="Acyl-CoA N-acyltransferases (Nat)"/>
    <property type="match status" value="1"/>
</dbReference>
<accession>A0ABP9GG08</accession>
<dbReference type="RefSeq" id="WP_345191039.1">
    <property type="nucleotide sequence ID" value="NZ_BAABJJ010000014.1"/>
</dbReference>
<organism evidence="1 2">
    <name type="scientific">Algibacter agarivorans</name>
    <dbReference type="NCBI Taxonomy" id="1109741"/>
    <lineage>
        <taxon>Bacteria</taxon>
        <taxon>Pseudomonadati</taxon>
        <taxon>Bacteroidota</taxon>
        <taxon>Flavobacteriia</taxon>
        <taxon>Flavobacteriales</taxon>
        <taxon>Flavobacteriaceae</taxon>
        <taxon>Algibacter</taxon>
    </lineage>
</organism>
<name>A0ABP9GG08_9FLAO</name>
<proteinExistence type="predicted"/>
<reference evidence="2" key="1">
    <citation type="journal article" date="2019" name="Int. J. Syst. Evol. Microbiol.">
        <title>The Global Catalogue of Microorganisms (GCM) 10K type strain sequencing project: providing services to taxonomists for standard genome sequencing and annotation.</title>
        <authorList>
            <consortium name="The Broad Institute Genomics Platform"/>
            <consortium name="The Broad Institute Genome Sequencing Center for Infectious Disease"/>
            <person name="Wu L."/>
            <person name="Ma J."/>
        </authorList>
    </citation>
    <scope>NUCLEOTIDE SEQUENCE [LARGE SCALE GENOMIC DNA]</scope>
    <source>
        <strain evidence="2">JCM 18285</strain>
    </source>
</reference>
<protein>
    <recommendedName>
        <fullName evidence="3">GNAT family N-acetyltransferase</fullName>
    </recommendedName>
</protein>
<dbReference type="EMBL" id="BAABJJ010000014">
    <property type="protein sequence ID" value="GAA4942076.1"/>
    <property type="molecule type" value="Genomic_DNA"/>
</dbReference>
<dbReference type="InterPro" id="IPR016181">
    <property type="entry name" value="Acyl_CoA_acyltransferase"/>
</dbReference>
<dbReference type="Proteomes" id="UP001501302">
    <property type="component" value="Unassembled WGS sequence"/>
</dbReference>
<comment type="caution">
    <text evidence="1">The sequence shown here is derived from an EMBL/GenBank/DDBJ whole genome shotgun (WGS) entry which is preliminary data.</text>
</comment>
<evidence type="ECO:0000313" key="2">
    <source>
        <dbReference type="Proteomes" id="UP001501302"/>
    </source>
</evidence>
<evidence type="ECO:0008006" key="3">
    <source>
        <dbReference type="Google" id="ProtNLM"/>
    </source>
</evidence>
<evidence type="ECO:0000313" key="1">
    <source>
        <dbReference type="EMBL" id="GAA4942076.1"/>
    </source>
</evidence>
<dbReference type="Gene3D" id="3.40.630.30">
    <property type="match status" value="1"/>
</dbReference>
<gene>
    <name evidence="1" type="ORF">GCM10023314_13940</name>
</gene>
<keyword evidence="2" id="KW-1185">Reference proteome</keyword>